<dbReference type="Proteomes" id="UP000288805">
    <property type="component" value="Unassembled WGS sequence"/>
</dbReference>
<evidence type="ECO:0000313" key="2">
    <source>
        <dbReference type="EMBL" id="RVW78964.1"/>
    </source>
</evidence>
<evidence type="ECO:0000256" key="1">
    <source>
        <dbReference type="SAM" id="Phobius"/>
    </source>
</evidence>
<keyword evidence="1" id="KW-0472">Membrane</keyword>
<comment type="caution">
    <text evidence="2">The sequence shown here is derived from an EMBL/GenBank/DDBJ whole genome shotgun (WGS) entry which is preliminary data.</text>
</comment>
<dbReference type="EMBL" id="QGNW01000288">
    <property type="protein sequence ID" value="RVW78964.1"/>
    <property type="molecule type" value="Genomic_DNA"/>
</dbReference>
<reference evidence="2 3" key="1">
    <citation type="journal article" date="2018" name="PLoS Genet.">
        <title>Population sequencing reveals clonal diversity and ancestral inbreeding in the grapevine cultivar Chardonnay.</title>
        <authorList>
            <person name="Roach M.J."/>
            <person name="Johnson D.L."/>
            <person name="Bohlmann J."/>
            <person name="van Vuuren H.J."/>
            <person name="Jones S.J."/>
            <person name="Pretorius I.S."/>
            <person name="Schmidt S.A."/>
            <person name="Borneman A.R."/>
        </authorList>
    </citation>
    <scope>NUCLEOTIDE SEQUENCE [LARGE SCALE GENOMIC DNA]</scope>
    <source>
        <strain evidence="3">cv. Chardonnay</strain>
        <tissue evidence="2">Leaf</tissue>
    </source>
</reference>
<gene>
    <name evidence="2" type="primary">RE1_2017</name>
    <name evidence="2" type="ORF">CK203_052363</name>
</gene>
<evidence type="ECO:0000313" key="3">
    <source>
        <dbReference type="Proteomes" id="UP000288805"/>
    </source>
</evidence>
<feature type="transmembrane region" description="Helical" evidence="1">
    <location>
        <begin position="233"/>
        <end position="254"/>
    </location>
</feature>
<accession>A0A438H2X2</accession>
<proteinExistence type="predicted"/>
<keyword evidence="1" id="KW-1133">Transmembrane helix</keyword>
<keyword evidence="1" id="KW-0812">Transmembrane</keyword>
<name>A0A438H2X2_VITVI</name>
<feature type="transmembrane region" description="Helical" evidence="1">
    <location>
        <begin position="193"/>
        <end position="213"/>
    </location>
</feature>
<organism evidence="2 3">
    <name type="scientific">Vitis vinifera</name>
    <name type="common">Grape</name>
    <dbReference type="NCBI Taxonomy" id="29760"/>
    <lineage>
        <taxon>Eukaryota</taxon>
        <taxon>Viridiplantae</taxon>
        <taxon>Streptophyta</taxon>
        <taxon>Embryophyta</taxon>
        <taxon>Tracheophyta</taxon>
        <taxon>Spermatophyta</taxon>
        <taxon>Magnoliopsida</taxon>
        <taxon>eudicotyledons</taxon>
        <taxon>Gunneridae</taxon>
        <taxon>Pentapetalae</taxon>
        <taxon>rosids</taxon>
        <taxon>Vitales</taxon>
        <taxon>Vitaceae</taxon>
        <taxon>Viteae</taxon>
        <taxon>Vitis</taxon>
    </lineage>
</organism>
<sequence>MSEEYDALVRNGTWELVPPEDITNLVGCKWIFCIKRNSDGSIDQTSMASNKLPELGITSCVSFCSLPDSRTHTQIHLSFLLTIWLNGFGLKDLGPLSYFLGVEVVPHRLSILLSQRRYIQDLLKWTNMADAKPVLTPLPTSSAAISLTSGTSLFDPTPYRAAVDKELLLYRDSPSLFMASLILFMPFQMRTRLVIKTIILPPVLILFILAGTLSLGVRRSNKLLLAHPQKQNIVLLLLLLLNFVGLVLFFQTLVLA</sequence>
<protein>
    <submittedName>
        <fullName evidence="2">Retrovirus-related Pol polyprotein from transposon RE1</fullName>
    </submittedName>
</protein>
<dbReference type="AlphaFoldDB" id="A0A438H2X2"/>